<protein>
    <submittedName>
        <fullName evidence="1">Uncharacterized protein</fullName>
    </submittedName>
</protein>
<dbReference type="EMBL" id="KN773165">
    <property type="protein sequence ID" value="KIH45265.1"/>
    <property type="molecule type" value="Genomic_DNA"/>
</dbReference>
<accession>A0A0C2F9Y8</accession>
<dbReference type="AlphaFoldDB" id="A0A0C2F9Y8"/>
<name>A0A0C2F9Y8_9BILA</name>
<proteinExistence type="predicted"/>
<reference evidence="1 2" key="1">
    <citation type="submission" date="2013-12" db="EMBL/GenBank/DDBJ databases">
        <title>Draft genome of the parsitic nematode Ancylostoma duodenale.</title>
        <authorList>
            <person name="Mitreva M."/>
        </authorList>
    </citation>
    <scope>NUCLEOTIDE SEQUENCE [LARGE SCALE GENOMIC DNA]</scope>
    <source>
        <strain evidence="1 2">Zhejiang</strain>
    </source>
</reference>
<dbReference type="Proteomes" id="UP000054047">
    <property type="component" value="Unassembled WGS sequence"/>
</dbReference>
<organism evidence="1 2">
    <name type="scientific">Ancylostoma duodenale</name>
    <dbReference type="NCBI Taxonomy" id="51022"/>
    <lineage>
        <taxon>Eukaryota</taxon>
        <taxon>Metazoa</taxon>
        <taxon>Ecdysozoa</taxon>
        <taxon>Nematoda</taxon>
        <taxon>Chromadorea</taxon>
        <taxon>Rhabditida</taxon>
        <taxon>Rhabditina</taxon>
        <taxon>Rhabditomorpha</taxon>
        <taxon>Strongyloidea</taxon>
        <taxon>Ancylostomatidae</taxon>
        <taxon>Ancylostomatinae</taxon>
        <taxon>Ancylostoma</taxon>
    </lineage>
</organism>
<keyword evidence="2" id="KW-1185">Reference proteome</keyword>
<evidence type="ECO:0000313" key="2">
    <source>
        <dbReference type="Proteomes" id="UP000054047"/>
    </source>
</evidence>
<sequence>MEGSMSGAVTIVQGIGESSVRECRIVLTVSALPNYSSWMSTGFHGKVCVSVVYRSHAVYFAFYRVNTSRVS</sequence>
<gene>
    <name evidence="1" type="ORF">ANCDUO_24697</name>
</gene>
<evidence type="ECO:0000313" key="1">
    <source>
        <dbReference type="EMBL" id="KIH45265.1"/>
    </source>
</evidence>